<dbReference type="EMBL" id="PPRF01000067">
    <property type="protein sequence ID" value="PNZ25836.1"/>
    <property type="molecule type" value="Genomic_DNA"/>
</dbReference>
<name>A0A2K3YJQ5_9STAP</name>
<comment type="caution">
    <text evidence="1">The sequence shown here is derived from an EMBL/GenBank/DDBJ whole genome shotgun (WGS) entry which is preliminary data.</text>
</comment>
<protein>
    <submittedName>
        <fullName evidence="1">Uncharacterized protein</fullName>
    </submittedName>
</protein>
<sequence length="61" mass="6937">MDLTKDQARFLEIMQSLGYQFNENKKSEGIEVHYSDGTRVVTIEDILNSSSDVQSDPPIDM</sequence>
<organism evidence="1 2">
    <name type="scientific">Staphylococcus rostri</name>
    <dbReference type="NCBI Taxonomy" id="522262"/>
    <lineage>
        <taxon>Bacteria</taxon>
        <taxon>Bacillati</taxon>
        <taxon>Bacillota</taxon>
        <taxon>Bacilli</taxon>
        <taxon>Bacillales</taxon>
        <taxon>Staphylococcaceae</taxon>
        <taxon>Staphylococcus</taxon>
    </lineage>
</organism>
<evidence type="ECO:0000313" key="2">
    <source>
        <dbReference type="Proteomes" id="UP000242752"/>
    </source>
</evidence>
<dbReference type="RefSeq" id="WP_103358678.1">
    <property type="nucleotide sequence ID" value="NZ_CP113107.1"/>
</dbReference>
<proteinExistence type="predicted"/>
<dbReference type="Proteomes" id="UP000242752">
    <property type="component" value="Unassembled WGS sequence"/>
</dbReference>
<dbReference type="AlphaFoldDB" id="A0A2K3YJQ5"/>
<reference evidence="1 2" key="1">
    <citation type="submission" date="2017-08" db="EMBL/GenBank/DDBJ databases">
        <title>Draft genome sequences of 64 type strains of genus Staph aureus.</title>
        <authorList>
            <person name="Cole K."/>
            <person name="Golubchik T."/>
            <person name="Russell J."/>
            <person name="Foster D."/>
            <person name="Llewelyn M."/>
            <person name="Wilson D."/>
            <person name="Crook D."/>
            <person name="Paul J."/>
        </authorList>
    </citation>
    <scope>NUCLEOTIDE SEQUENCE [LARGE SCALE GENOMIC DNA]</scope>
    <source>
        <strain evidence="1 2">DSM 21968</strain>
    </source>
</reference>
<evidence type="ECO:0000313" key="1">
    <source>
        <dbReference type="EMBL" id="PNZ25836.1"/>
    </source>
</evidence>
<keyword evidence="2" id="KW-1185">Reference proteome</keyword>
<gene>
    <name evidence="1" type="ORF">CD122_09150</name>
</gene>
<accession>A0A2K3YJQ5</accession>